<dbReference type="AlphaFoldDB" id="A0A839A6B9"/>
<accession>A0A839A6B9</accession>
<protein>
    <recommendedName>
        <fullName evidence="3">DNA-directed RNA polymerase beta subunit</fullName>
    </recommendedName>
</protein>
<proteinExistence type="predicted"/>
<dbReference type="RefSeq" id="WP_218931007.1">
    <property type="nucleotide sequence ID" value="NZ_JACAOA010000012.1"/>
</dbReference>
<name>A0A839A6B9_9LACT</name>
<reference evidence="1 2" key="1">
    <citation type="submission" date="2020-06" db="EMBL/GenBank/DDBJ databases">
        <title>Reclassification of Facklamia ignava, Facklamia soureckii and Facklami tabacinasalis as Falseniella iganva gen. nov., comb. nov., Hutsoniella ignava gen. nov., comb. nov., and Ruoffia tabacinasalis gen. nov., comb. nov and description of Ruoffia haltotolerans sp. nov., isolated from hypersaline Inland Sea of Qatar.</title>
        <authorList>
            <person name="Fotedar R."/>
            <person name="Sankaranarayanan K."/>
            <person name="Lawson P."/>
            <person name="Caldwell M."/>
            <person name="Zeyara A."/>
            <person name="Al Malki A."/>
            <person name="Ali M."/>
        </authorList>
    </citation>
    <scope>NUCLEOTIDE SEQUENCE [LARGE SCALE GENOMIC DNA]</scope>
    <source>
        <strain evidence="1 2">INB8</strain>
    </source>
</reference>
<comment type="caution">
    <text evidence="1">The sequence shown here is derived from an EMBL/GenBank/DDBJ whole genome shotgun (WGS) entry which is preliminary data.</text>
</comment>
<gene>
    <name evidence="1" type="ORF">HW423_05875</name>
</gene>
<sequence length="123" mass="14357">MSYGESYQDRGMVKWAGFYLSEHTDTLNDQMTREKNCPQQKMQMDIDEIGTILSETQRRNKEITIQIEERDSNGYYKPDTVGVIKGFDELGIFVGNTKIGYDEIRHVAFSNDLKWSDTKQFKI</sequence>
<keyword evidence="2" id="KW-1185">Reference proteome</keyword>
<dbReference type="EMBL" id="JACAOA010000012">
    <property type="protein sequence ID" value="MBA5729308.1"/>
    <property type="molecule type" value="Genomic_DNA"/>
</dbReference>
<dbReference type="Proteomes" id="UP000571018">
    <property type="component" value="Unassembled WGS sequence"/>
</dbReference>
<evidence type="ECO:0008006" key="3">
    <source>
        <dbReference type="Google" id="ProtNLM"/>
    </source>
</evidence>
<evidence type="ECO:0000313" key="1">
    <source>
        <dbReference type="EMBL" id="MBA5729308.1"/>
    </source>
</evidence>
<evidence type="ECO:0000313" key="2">
    <source>
        <dbReference type="Proteomes" id="UP000571018"/>
    </source>
</evidence>
<organism evidence="1 2">
    <name type="scientific">Ruoffia halotolerans</name>
    <dbReference type="NCBI Taxonomy" id="2748684"/>
    <lineage>
        <taxon>Bacteria</taxon>
        <taxon>Bacillati</taxon>
        <taxon>Bacillota</taxon>
        <taxon>Bacilli</taxon>
        <taxon>Lactobacillales</taxon>
        <taxon>Aerococcaceae</taxon>
        <taxon>Ruoffia</taxon>
    </lineage>
</organism>